<accession>A0A192Y6Z5</accession>
<gene>
    <name evidence="1" type="ORF">KTN4_312</name>
</gene>
<reference evidence="1 2" key="1">
    <citation type="journal article" date="2016" name="Sci. Rep.">
        <title>A proposed integrated approach for the preclinical evaluation of phage therapy in Pseudomonas infections.</title>
        <authorList>
            <person name="Danis-Wlodarczyk K."/>
            <person name="Vandenheuvel D."/>
            <person name="Jang H.B."/>
            <person name="Briers Y."/>
            <person name="Olszak T."/>
            <person name="Arabski M."/>
            <person name="Wasik S."/>
            <person name="Drabik M."/>
            <person name="Higgins G."/>
            <person name="Tyrrell J."/>
            <person name="Harvey B.J."/>
            <person name="Noben J.P."/>
            <person name="Lavigne R."/>
            <person name="Drulis-Kawa Z."/>
        </authorList>
    </citation>
    <scope>NUCLEOTIDE SEQUENCE [LARGE SCALE GENOMIC DNA]</scope>
</reference>
<protein>
    <submittedName>
        <fullName evidence="1">Uncharacterized protein</fullName>
    </submittedName>
</protein>
<dbReference type="EMBL" id="KU521356">
    <property type="protein sequence ID" value="ANM45070.1"/>
    <property type="molecule type" value="Genomic_DNA"/>
</dbReference>
<evidence type="ECO:0000313" key="1">
    <source>
        <dbReference type="EMBL" id="ANM45070.1"/>
    </source>
</evidence>
<organism evidence="1 2">
    <name type="scientific">Pseudomonas phage KTN4</name>
    <dbReference type="NCBI Taxonomy" id="1862701"/>
    <lineage>
        <taxon>Viruses</taxon>
        <taxon>Duplodnaviria</taxon>
        <taxon>Heunggongvirae</taxon>
        <taxon>Uroviricota</taxon>
        <taxon>Caudoviricetes</taxon>
        <taxon>Chimalliviridae</taxon>
        <taxon>Phikzvirus</taxon>
        <taxon>Phikzvirus phiKZ</taxon>
    </lineage>
</organism>
<name>A0A192Y6Z5_9CAUD</name>
<evidence type="ECO:0000313" key="2">
    <source>
        <dbReference type="Proteomes" id="UP000224336"/>
    </source>
</evidence>
<sequence>MIYFEGDGNVKPVTQEQVKELFISSVVNMRDNAINNSKLDQFTEPADRDRAVADSVITGMLDILDGNNDDCPAFHLIPAVGEEEYLAAVEAGADYIPYDDGSDNYQPLDLAGELRDYFIFVNRG</sequence>
<proteinExistence type="predicted"/>
<dbReference type="Proteomes" id="UP000224336">
    <property type="component" value="Segment"/>
</dbReference>